<evidence type="ECO:0000256" key="8">
    <source>
        <dbReference type="ARBA" id="ARBA00022807"/>
    </source>
</evidence>
<comment type="subcellular location">
    <subcellularLocation>
        <location evidence="3">Cytoplasm</location>
    </subcellularLocation>
</comment>
<evidence type="ECO:0000256" key="9">
    <source>
        <dbReference type="PROSITE-ProRule" id="PRU10077"/>
    </source>
</evidence>
<dbReference type="SUPFAM" id="SSF53182">
    <property type="entry name" value="Pyrrolidone carboxyl peptidase (pyroglutamate aminopeptidase)"/>
    <property type="match status" value="1"/>
</dbReference>
<evidence type="ECO:0000256" key="3">
    <source>
        <dbReference type="ARBA" id="ARBA00004496"/>
    </source>
</evidence>
<dbReference type="InterPro" id="IPR000816">
    <property type="entry name" value="Peptidase_C15"/>
</dbReference>
<comment type="caution">
    <text evidence="10">The sequence shown here is derived from an EMBL/GenBank/DDBJ whole genome shotgun (WGS) entry which is preliminary data.</text>
</comment>
<keyword evidence="6" id="KW-0645">Protease</keyword>
<evidence type="ECO:0000256" key="5">
    <source>
        <dbReference type="ARBA" id="ARBA00022490"/>
    </source>
</evidence>
<dbReference type="InterPro" id="IPR029762">
    <property type="entry name" value="PGP-I_bact-type"/>
</dbReference>
<evidence type="ECO:0000313" key="10">
    <source>
        <dbReference type="EMBL" id="PSW14548.1"/>
    </source>
</evidence>
<comment type="function">
    <text evidence="2">Removes 5-oxoproline from various penultimate amino acid residues except L-proline.</text>
</comment>
<dbReference type="AlphaFoldDB" id="A0A2T3NHR2"/>
<dbReference type="EMBL" id="PYMB01000002">
    <property type="protein sequence ID" value="PSW14548.1"/>
    <property type="molecule type" value="Genomic_DNA"/>
</dbReference>
<gene>
    <name evidence="10" type="primary">pcp</name>
    <name evidence="10" type="ORF">C9J01_08980</name>
</gene>
<dbReference type="InterPro" id="IPR033694">
    <property type="entry name" value="PGPEP1_Cys_AS"/>
</dbReference>
<dbReference type="PANTHER" id="PTHR23402:SF1">
    <property type="entry name" value="PYROGLUTAMYL-PEPTIDASE I"/>
    <property type="match status" value="1"/>
</dbReference>
<sequence length="228" mass="24617">MTRVLVTGFEPFGGQAINPTALIVEQLQTGEVQQKMEQGGVVLQSCLLPVVQGDSVKSCIQAIEAFKPDIVFMLGQASGRENISFEKVAINLDDFRIPDNAGNQPIDQPVVSKGPAAYFTQLPIKTLMQTLKQQGIGAEISYSAGTFVCNHLFYGISHYLMTQAHSNTQCDFIHVPLLPEQVEAEQQITGNQSLPSMPLDAMVEGIVHAIITAASFPSEQQVSAGTIN</sequence>
<dbReference type="PIRSF" id="PIRSF015592">
    <property type="entry name" value="Prld-crbxl_pptds"/>
    <property type="match status" value="1"/>
</dbReference>
<dbReference type="EC" id="3.4.19.3" evidence="9"/>
<keyword evidence="5" id="KW-0963">Cytoplasm</keyword>
<dbReference type="Proteomes" id="UP000241346">
    <property type="component" value="Unassembled WGS sequence"/>
</dbReference>
<evidence type="ECO:0000256" key="2">
    <source>
        <dbReference type="ARBA" id="ARBA00002280"/>
    </source>
</evidence>
<protein>
    <recommendedName>
        <fullName evidence="9">Pyroglutamyl-peptidase I</fullName>
        <ecNumber evidence="9">3.4.19.3</ecNumber>
    </recommendedName>
</protein>
<dbReference type="GO" id="GO:0016920">
    <property type="term" value="F:pyroglutamyl-peptidase activity"/>
    <property type="evidence" value="ECO:0007669"/>
    <property type="project" value="UniProtKB-EC"/>
</dbReference>
<dbReference type="InterPro" id="IPR036440">
    <property type="entry name" value="Peptidase_C15-like_sf"/>
</dbReference>
<dbReference type="PRINTS" id="PR00706">
    <property type="entry name" value="PYROGLUPTASE"/>
</dbReference>
<comment type="similarity">
    <text evidence="4">Belongs to the peptidase C15 family.</text>
</comment>
<name>A0A2T3NHR2_9GAMM</name>
<dbReference type="NCBIfam" id="NF009676">
    <property type="entry name" value="PRK13197.1"/>
    <property type="match status" value="1"/>
</dbReference>
<keyword evidence="8" id="KW-0788">Thiol protease</keyword>
<proteinExistence type="inferred from homology"/>
<dbReference type="InterPro" id="IPR016125">
    <property type="entry name" value="Peptidase_C15-like"/>
</dbReference>
<dbReference type="OrthoDB" id="9779738at2"/>
<dbReference type="NCBIfam" id="TIGR00504">
    <property type="entry name" value="pyro_pdase"/>
    <property type="match status" value="1"/>
</dbReference>
<dbReference type="PROSITE" id="PS01334">
    <property type="entry name" value="PYRASE_CYS"/>
    <property type="match status" value="1"/>
</dbReference>
<dbReference type="PANTHER" id="PTHR23402">
    <property type="entry name" value="PROTEASE FAMILY C15 PYROGLUTAMYL-PEPTIDASE I-RELATED"/>
    <property type="match status" value="1"/>
</dbReference>
<dbReference type="FunFam" id="3.40.630.20:FF:000001">
    <property type="entry name" value="Pyrrolidone-carboxylate peptidase"/>
    <property type="match status" value="1"/>
</dbReference>
<dbReference type="Pfam" id="PF01470">
    <property type="entry name" value="Peptidase_C15"/>
    <property type="match status" value="1"/>
</dbReference>
<reference evidence="10 11" key="1">
    <citation type="submission" date="2018-03" db="EMBL/GenBank/DDBJ databases">
        <title>Whole genome sequencing of Histamine producing bacteria.</title>
        <authorList>
            <person name="Butler K."/>
        </authorList>
    </citation>
    <scope>NUCLEOTIDE SEQUENCE [LARGE SCALE GENOMIC DNA]</scope>
    <source>
        <strain evidence="10 11">DSM 19138</strain>
    </source>
</reference>
<dbReference type="GO" id="GO:0006508">
    <property type="term" value="P:proteolysis"/>
    <property type="evidence" value="ECO:0007669"/>
    <property type="project" value="UniProtKB-KW"/>
</dbReference>
<evidence type="ECO:0000256" key="6">
    <source>
        <dbReference type="ARBA" id="ARBA00022670"/>
    </source>
</evidence>
<dbReference type="RefSeq" id="WP_107297788.1">
    <property type="nucleotide sequence ID" value="NZ_PYMB01000002.1"/>
</dbReference>
<keyword evidence="7" id="KW-0378">Hydrolase</keyword>
<organism evidence="10 11">
    <name type="scientific">Photobacterium rosenbergii</name>
    <dbReference type="NCBI Taxonomy" id="294936"/>
    <lineage>
        <taxon>Bacteria</taxon>
        <taxon>Pseudomonadati</taxon>
        <taxon>Pseudomonadota</taxon>
        <taxon>Gammaproteobacteria</taxon>
        <taxon>Vibrionales</taxon>
        <taxon>Vibrionaceae</taxon>
        <taxon>Photobacterium</taxon>
    </lineage>
</organism>
<evidence type="ECO:0000256" key="7">
    <source>
        <dbReference type="ARBA" id="ARBA00022801"/>
    </source>
</evidence>
<dbReference type="GO" id="GO:0005829">
    <property type="term" value="C:cytosol"/>
    <property type="evidence" value="ECO:0007669"/>
    <property type="project" value="InterPro"/>
</dbReference>
<comment type="catalytic activity">
    <reaction evidence="1 9">
        <text>Release of an N-terminal pyroglutamyl group from a polypeptide, the second amino acid generally not being Pro.</text>
        <dbReference type="EC" id="3.4.19.3"/>
    </reaction>
</comment>
<evidence type="ECO:0000256" key="4">
    <source>
        <dbReference type="ARBA" id="ARBA00006641"/>
    </source>
</evidence>
<evidence type="ECO:0000313" key="11">
    <source>
        <dbReference type="Proteomes" id="UP000241346"/>
    </source>
</evidence>
<dbReference type="CDD" id="cd00501">
    <property type="entry name" value="Peptidase_C15"/>
    <property type="match status" value="1"/>
</dbReference>
<feature type="active site" evidence="9">
    <location>
        <position position="149"/>
    </location>
</feature>
<evidence type="ECO:0000256" key="1">
    <source>
        <dbReference type="ARBA" id="ARBA00001770"/>
    </source>
</evidence>
<dbReference type="Gene3D" id="3.40.630.20">
    <property type="entry name" value="Peptidase C15, pyroglutamyl peptidase I-like"/>
    <property type="match status" value="1"/>
</dbReference>
<accession>A0A2T3NHR2</accession>